<evidence type="ECO:0000313" key="3">
    <source>
        <dbReference type="Proteomes" id="UP000483820"/>
    </source>
</evidence>
<feature type="compositionally biased region" description="Acidic residues" evidence="1">
    <location>
        <begin position="20"/>
        <end position="29"/>
    </location>
</feature>
<evidence type="ECO:0000313" key="2">
    <source>
        <dbReference type="EMBL" id="KAF1755622.1"/>
    </source>
</evidence>
<organism evidence="2 3">
    <name type="scientific">Caenorhabditis remanei</name>
    <name type="common">Caenorhabditis vulgaris</name>
    <dbReference type="NCBI Taxonomy" id="31234"/>
    <lineage>
        <taxon>Eukaryota</taxon>
        <taxon>Metazoa</taxon>
        <taxon>Ecdysozoa</taxon>
        <taxon>Nematoda</taxon>
        <taxon>Chromadorea</taxon>
        <taxon>Rhabditida</taxon>
        <taxon>Rhabditina</taxon>
        <taxon>Rhabditomorpha</taxon>
        <taxon>Rhabditoidea</taxon>
        <taxon>Rhabditidae</taxon>
        <taxon>Peloderinae</taxon>
        <taxon>Caenorhabditis</taxon>
    </lineage>
</organism>
<comment type="caution">
    <text evidence="2">The sequence shown here is derived from an EMBL/GenBank/DDBJ whole genome shotgun (WGS) entry which is preliminary data.</text>
</comment>
<dbReference type="KEGG" id="crq:GCK72_012072"/>
<name>A0A6A5GM92_CAERE</name>
<gene>
    <name evidence="2" type="ORF">GCK72_012072</name>
</gene>
<dbReference type="GeneID" id="9818687"/>
<dbReference type="Proteomes" id="UP000483820">
    <property type="component" value="Chromosome IV"/>
</dbReference>
<dbReference type="RefSeq" id="XP_003103446.2">
    <property type="nucleotide sequence ID" value="XM_003103398.2"/>
</dbReference>
<evidence type="ECO:0000256" key="1">
    <source>
        <dbReference type="SAM" id="MobiDB-lite"/>
    </source>
</evidence>
<dbReference type="AlphaFoldDB" id="A0A6A5GM92"/>
<proteinExistence type="predicted"/>
<accession>A0A6A5GM92</accession>
<dbReference type="EMBL" id="WUAV01000004">
    <property type="protein sequence ID" value="KAF1755622.1"/>
    <property type="molecule type" value="Genomic_DNA"/>
</dbReference>
<dbReference type="CTD" id="9818687"/>
<protein>
    <submittedName>
        <fullName evidence="2">Uncharacterized protein</fullName>
    </submittedName>
</protein>
<feature type="compositionally biased region" description="Polar residues" evidence="1">
    <location>
        <begin position="104"/>
        <end position="114"/>
    </location>
</feature>
<feature type="region of interest" description="Disordered" evidence="1">
    <location>
        <begin position="1"/>
        <end position="83"/>
    </location>
</feature>
<sequence length="359" mass="41009">MTGLERLGAIKPTKRQRYESEDDWDDDDWGANKRKKQPKPQRLWGIRRIPQKKLKASEVVVDSETPEEMKKPPPRPSEWEPYPLTPEEMAARLLETERHRLANLSKTSETQQNSDKNEAHRVIGSSKPVESGNFGRFDNSYLERNEIFDPKMPKIHQKPPTIRSTLPDFPPEFSDEIEDSDVSDMPKLNAIFDLDKEPESLPKNSKIAIDRYVEIETEGFGSSLKILRAIGDLLDMVYTDEFAGMKRKIDEAKERFRRQDKPISLDTISISLRSALLAIKNSAKPAEKSQKSSEDSKALFGILVMLWGISLSLQPIILEDFQKDVTDSMMVVVKSNEEKKVPIQALHTVLDLLLLTIIV</sequence>
<feature type="region of interest" description="Disordered" evidence="1">
    <location>
        <begin position="96"/>
        <end position="136"/>
    </location>
</feature>
<reference evidence="2 3" key="1">
    <citation type="submission" date="2019-12" db="EMBL/GenBank/DDBJ databases">
        <title>Chromosome-level assembly of the Caenorhabditis remanei genome.</title>
        <authorList>
            <person name="Teterina A.A."/>
            <person name="Willis J.H."/>
            <person name="Phillips P.C."/>
        </authorList>
    </citation>
    <scope>NUCLEOTIDE SEQUENCE [LARGE SCALE GENOMIC DNA]</scope>
    <source>
        <strain evidence="2 3">PX506</strain>
        <tissue evidence="2">Whole organism</tissue>
    </source>
</reference>